<feature type="compositionally biased region" description="Basic and acidic residues" evidence="1">
    <location>
        <begin position="35"/>
        <end position="49"/>
    </location>
</feature>
<feature type="region of interest" description="Disordered" evidence="1">
    <location>
        <begin position="886"/>
        <end position="922"/>
    </location>
</feature>
<feature type="region of interest" description="Disordered" evidence="1">
    <location>
        <begin position="1328"/>
        <end position="1388"/>
    </location>
</feature>
<dbReference type="EMBL" id="DF237626">
    <property type="protein sequence ID" value="GAQ90712.1"/>
    <property type="molecule type" value="Genomic_DNA"/>
</dbReference>
<organism evidence="2 3">
    <name type="scientific">Klebsormidium nitens</name>
    <name type="common">Green alga</name>
    <name type="synonym">Ulothrix nitens</name>
    <dbReference type="NCBI Taxonomy" id="105231"/>
    <lineage>
        <taxon>Eukaryota</taxon>
        <taxon>Viridiplantae</taxon>
        <taxon>Streptophyta</taxon>
        <taxon>Klebsormidiophyceae</taxon>
        <taxon>Klebsormidiales</taxon>
        <taxon>Klebsormidiaceae</taxon>
        <taxon>Klebsormidium</taxon>
    </lineage>
</organism>
<protein>
    <submittedName>
        <fullName evidence="2">Uncharacterized protein</fullName>
    </submittedName>
</protein>
<feature type="compositionally biased region" description="Basic and acidic residues" evidence="1">
    <location>
        <begin position="461"/>
        <end position="499"/>
    </location>
</feature>
<reference evidence="2 3" key="1">
    <citation type="journal article" date="2014" name="Nat. Commun.">
        <title>Klebsormidium flaccidum genome reveals primary factors for plant terrestrial adaptation.</title>
        <authorList>
            <person name="Hori K."/>
            <person name="Maruyama F."/>
            <person name="Fujisawa T."/>
            <person name="Togashi T."/>
            <person name="Yamamoto N."/>
            <person name="Seo M."/>
            <person name="Sato S."/>
            <person name="Yamada T."/>
            <person name="Mori H."/>
            <person name="Tajima N."/>
            <person name="Moriyama T."/>
            <person name="Ikeuchi M."/>
            <person name="Watanabe M."/>
            <person name="Wada H."/>
            <person name="Kobayashi K."/>
            <person name="Saito M."/>
            <person name="Masuda T."/>
            <person name="Sasaki-Sekimoto Y."/>
            <person name="Mashiguchi K."/>
            <person name="Awai K."/>
            <person name="Shimojima M."/>
            <person name="Masuda S."/>
            <person name="Iwai M."/>
            <person name="Nobusawa T."/>
            <person name="Narise T."/>
            <person name="Kondo S."/>
            <person name="Saito H."/>
            <person name="Sato R."/>
            <person name="Murakawa M."/>
            <person name="Ihara Y."/>
            <person name="Oshima-Yamada Y."/>
            <person name="Ohtaka K."/>
            <person name="Satoh M."/>
            <person name="Sonobe K."/>
            <person name="Ishii M."/>
            <person name="Ohtani R."/>
            <person name="Kanamori-Sato M."/>
            <person name="Honoki R."/>
            <person name="Miyazaki D."/>
            <person name="Mochizuki H."/>
            <person name="Umetsu J."/>
            <person name="Higashi K."/>
            <person name="Shibata D."/>
            <person name="Kamiya Y."/>
            <person name="Sato N."/>
            <person name="Nakamura Y."/>
            <person name="Tabata S."/>
            <person name="Ida S."/>
            <person name="Kurokawa K."/>
            <person name="Ohta H."/>
        </authorList>
    </citation>
    <scope>NUCLEOTIDE SEQUENCE [LARGE SCALE GENOMIC DNA]</scope>
    <source>
        <strain evidence="2 3">NIES-2285</strain>
    </source>
</reference>
<gene>
    <name evidence="2" type="ORF">KFL_006770050</name>
</gene>
<feature type="compositionally biased region" description="Basic and acidic residues" evidence="1">
    <location>
        <begin position="1003"/>
        <end position="1018"/>
    </location>
</feature>
<feature type="compositionally biased region" description="Basic and acidic residues" evidence="1">
    <location>
        <begin position="1359"/>
        <end position="1377"/>
    </location>
</feature>
<feature type="compositionally biased region" description="Basic and acidic residues" evidence="1">
    <location>
        <begin position="886"/>
        <end position="898"/>
    </location>
</feature>
<feature type="compositionally biased region" description="Basic and acidic residues" evidence="1">
    <location>
        <begin position="600"/>
        <end position="615"/>
    </location>
</feature>
<dbReference type="Proteomes" id="UP000054558">
    <property type="component" value="Unassembled WGS sequence"/>
</dbReference>
<evidence type="ECO:0000313" key="2">
    <source>
        <dbReference type="EMBL" id="GAQ90712.1"/>
    </source>
</evidence>
<accession>A0A1Y1IKP8</accession>
<feature type="region of interest" description="Disordered" evidence="1">
    <location>
        <begin position="1"/>
        <end position="198"/>
    </location>
</feature>
<sequence>SPSSSKGRNSADTNGKEFVLYGPREKETNTSNNVDKGRTQRAKRSEARAYRFAPSGRPPVPLPPTGAGGREDQGSRNGGPPQQAASGLRPDPEDAGGQGVKPASPLGQVFRGRMSPLQPNRAGVGGQRVQPASPLRQGFGGGVRPDPGVLGDRRLPPASPLGRALRGGVRPPSQPDPAVAGGAAVRTEAGRPSKDRLDKLVNEHNEIVSLGDTASGAIFVKRLKEEEAARKLKEEEAARKLKEEEAARKSAKEAAKWERVARLALEAEAERQRKAAEAARKLAEEEAERERQARVAAGAEAKVADEEKRKGSLKPKVTWDERIQERIFYDEPEGTEHPLSETGRLKSPADVEGRRPQSIVDMDPRKNPSDGTQEQTFESRGRSWTERTAGTPSDTRERLMYRDMGRGEIDVENGNVREDQDDGEISFEEPLPNSGPLERPLGPDLDARERPDVGDNEEEAERGRQARLAEEAEADAERTRKAEEAARKLAEEAERERQARVAAGAEAKVADEEKRKGSLKPKVTWDEHIQERVFYDEPEGTEHPISETERLKSPADVEGRRPQSIVDMDPRKKPSDGTQEQTFESRGRGWTERTAGTPSDTRERLMYRDMGRGEIDVENGNVREDQDDGEISFEEPLPNSGPLERPLGPDLDARERPDVGDNEERGGNDDVHDDETRSDDGRFSIEALLRRLRDTDANIGEGKILREYVRRAHERGITRGAVINGWDQPSDIRRTKRRAVGSDHVATGPGYDRGALLSTGDDMISAAEDYIRNQEGHVFVFGSEGALDALRPNPGVIVVPSSGRQLPPWVWMHGNLLFIGKTQISNAVRQRLESVTGQQYPKDDPKGLRFAQLMNVFRNRDRTVRLRNGAERGNWRLSESLKKAEEAARKSAEDEAERRRKAAEGAGAEAKVTDEEKRKGSLKPKVTWDERIQERIFYDEPEGTELPLSETGRLKSPADVEGRRPQSIVDMDPRKKPSDGTQEQTFESRERGWTKRTAGTPSDTRERLMYRDMGRGEIDLENGNLREDQDDGEISFEEPSPNSGPLERPLGPDLDARERPDVGDNEERGGNDDVHDEETKSDDGGFSIEALLRRLRETGANIGERKILREYVRRAHERGITRGAVINGWDQPSDIRRTKRRAVGSDHVATGPGYDRGALLSTGDDLISAAEDYIRNQEGHVFVFGSEGALDALRPNPGVIVVPSSGRQLPPWVWIHGNLLFIGKTQISNAVRQRLESVTGQQYPKDDPKGLRFAQLMNVFRNRDRTVRLRNGAERGNWRLSESLKKVIDAASKRRKGLELDGLIRLRASLDRMKNTVSADEEHAGVAGSIRYRADGERAQEEGTGDPEASENAEPETDSLEHVDPSGETERFDRPPEGDPVPDGAEPAGVLRAYPERFIDLEGKEQADREDDYERISDSDVGDTSSESDAESHLPSPVVTGPGRDRGSLVRCVGDMAAAAILYASEQQDVVFFVTNIPPRDFEAFDDSLCVYRVIKPGEVLKALPEWAWRTGNLLFMGPTTMSHAVRRKLLEMKIAGALVYPKVSFFLCGPEADDRGLRADLDAVI</sequence>
<evidence type="ECO:0000256" key="1">
    <source>
        <dbReference type="SAM" id="MobiDB-lite"/>
    </source>
</evidence>
<feature type="compositionally biased region" description="Basic and acidic residues" evidence="1">
    <location>
        <begin position="270"/>
        <end position="293"/>
    </location>
</feature>
<feature type="non-terminal residue" evidence="2">
    <location>
        <position position="1"/>
    </location>
</feature>
<feature type="compositionally biased region" description="Basic and acidic residues" evidence="1">
    <location>
        <begin position="1054"/>
        <end position="1083"/>
    </location>
</feature>
<feature type="region of interest" description="Disordered" evidence="1">
    <location>
        <begin position="235"/>
        <end position="256"/>
    </location>
</feature>
<name>A0A1Y1IKP8_KLENI</name>
<feature type="compositionally biased region" description="Basic and acidic residues" evidence="1">
    <location>
        <begin position="188"/>
        <end position="198"/>
    </location>
</feature>
<feature type="compositionally biased region" description="Basic and acidic residues" evidence="1">
    <location>
        <begin position="1401"/>
        <end position="1418"/>
    </location>
</feature>
<feature type="compositionally biased region" description="Polar residues" evidence="1">
    <location>
        <begin position="1"/>
        <end position="13"/>
    </location>
</feature>
<proteinExistence type="predicted"/>
<feature type="compositionally biased region" description="Basic and acidic residues" evidence="1">
    <location>
        <begin position="651"/>
        <end position="679"/>
    </location>
</feature>
<feature type="compositionally biased region" description="Basic and acidic residues" evidence="1">
    <location>
        <begin position="952"/>
        <end position="964"/>
    </location>
</feature>
<dbReference type="OMA" id="TRERLMY"/>
<feature type="compositionally biased region" description="Basic and acidic residues" evidence="1">
    <location>
        <begin position="394"/>
        <end position="409"/>
    </location>
</feature>
<feature type="region of interest" description="Disordered" evidence="1">
    <location>
        <begin position="1401"/>
        <end position="1445"/>
    </location>
</feature>
<feature type="compositionally biased region" description="Basic and acidic residues" evidence="1">
    <location>
        <begin position="328"/>
        <end position="355"/>
    </location>
</feature>
<feature type="compositionally biased region" description="Acidic residues" evidence="1">
    <location>
        <begin position="1343"/>
        <end position="1358"/>
    </location>
</feature>
<feature type="compositionally biased region" description="Basic and acidic residues" evidence="1">
    <location>
        <begin position="523"/>
        <end position="561"/>
    </location>
</feature>
<evidence type="ECO:0000313" key="3">
    <source>
        <dbReference type="Proteomes" id="UP000054558"/>
    </source>
</evidence>
<feature type="region of interest" description="Disordered" evidence="1">
    <location>
        <begin position="328"/>
        <end position="679"/>
    </location>
</feature>
<keyword evidence="3" id="KW-1185">Reference proteome</keyword>
<feature type="region of interest" description="Disordered" evidence="1">
    <location>
        <begin position="939"/>
        <end position="1085"/>
    </location>
</feature>
<feature type="region of interest" description="Disordered" evidence="1">
    <location>
        <begin position="270"/>
        <end position="314"/>
    </location>
</feature>
<feature type="compositionally biased region" description="Basic and acidic residues" evidence="1">
    <location>
        <begin position="1332"/>
        <end position="1341"/>
    </location>
</feature>